<gene>
    <name evidence="1" type="primary">SULTR2</name>
    <name evidence="1" type="ORF">SPIL2461_LOCUS19285</name>
</gene>
<evidence type="ECO:0000313" key="2">
    <source>
        <dbReference type="Proteomes" id="UP000649617"/>
    </source>
</evidence>
<protein>
    <submittedName>
        <fullName evidence="1">SULTR2 protein</fullName>
    </submittedName>
</protein>
<dbReference type="Proteomes" id="UP000649617">
    <property type="component" value="Unassembled WGS sequence"/>
</dbReference>
<dbReference type="OrthoDB" id="441222at2759"/>
<dbReference type="AlphaFoldDB" id="A0A812WWK0"/>
<evidence type="ECO:0000313" key="1">
    <source>
        <dbReference type="EMBL" id="CAE7688987.1"/>
    </source>
</evidence>
<proteinExistence type="predicted"/>
<sequence>MMNCGKVQKAIAQFQEDVKKGDHWASPAQVAVWQQKSHRAGNLCQQSAELLDHDQYQAAAVVALYAWSHVIMDDSQCCDLLRPPFCHVPADKASLALLFPNCAEPIADTSASQRRGARAARQASMQQPVRLRRLKRICTRTLGALRVARSFVNALQELVRHWMKDHSLRGLHGAQHFAESTASLFAALYQRFDFQVDNVRLGWAAGVFICFRQMLGRNQFDHLLSLWRSHCAILADLDLEHEEEGDFLTEAVVNEQTLLHDALDALHVHISEQ</sequence>
<dbReference type="EMBL" id="CAJNIZ010044438">
    <property type="protein sequence ID" value="CAE7688987.1"/>
    <property type="molecule type" value="Genomic_DNA"/>
</dbReference>
<accession>A0A812WWK0</accession>
<comment type="caution">
    <text evidence="1">The sequence shown here is derived from an EMBL/GenBank/DDBJ whole genome shotgun (WGS) entry which is preliminary data.</text>
</comment>
<reference evidence="1" key="1">
    <citation type="submission" date="2021-02" db="EMBL/GenBank/DDBJ databases">
        <authorList>
            <person name="Dougan E. K."/>
            <person name="Rhodes N."/>
            <person name="Thang M."/>
            <person name="Chan C."/>
        </authorList>
    </citation>
    <scope>NUCLEOTIDE SEQUENCE</scope>
</reference>
<organism evidence="1 2">
    <name type="scientific">Symbiodinium pilosum</name>
    <name type="common">Dinoflagellate</name>
    <dbReference type="NCBI Taxonomy" id="2952"/>
    <lineage>
        <taxon>Eukaryota</taxon>
        <taxon>Sar</taxon>
        <taxon>Alveolata</taxon>
        <taxon>Dinophyceae</taxon>
        <taxon>Suessiales</taxon>
        <taxon>Symbiodiniaceae</taxon>
        <taxon>Symbiodinium</taxon>
    </lineage>
</organism>
<keyword evidence="2" id="KW-1185">Reference proteome</keyword>
<name>A0A812WWK0_SYMPI</name>